<evidence type="ECO:0000256" key="1">
    <source>
        <dbReference type="ARBA" id="ARBA00004651"/>
    </source>
</evidence>
<dbReference type="InterPro" id="IPR027417">
    <property type="entry name" value="P-loop_NTPase"/>
</dbReference>
<organism evidence="10 11">
    <name type="scientific">Rhodobium gokarnense</name>
    <dbReference type="NCBI Taxonomy" id="364296"/>
    <lineage>
        <taxon>Bacteria</taxon>
        <taxon>Pseudomonadati</taxon>
        <taxon>Pseudomonadota</taxon>
        <taxon>Alphaproteobacteria</taxon>
        <taxon>Hyphomicrobiales</taxon>
        <taxon>Rhodobiaceae</taxon>
        <taxon>Rhodobium</taxon>
    </lineage>
</organism>
<keyword evidence="4 8" id="KW-1133">Transmembrane helix</keyword>
<dbReference type="Pfam" id="PF02706">
    <property type="entry name" value="Wzz"/>
    <property type="match status" value="1"/>
</dbReference>
<evidence type="ECO:0000259" key="9">
    <source>
        <dbReference type="Pfam" id="PF02706"/>
    </source>
</evidence>
<reference evidence="11" key="1">
    <citation type="submission" date="2023-07" db="EMBL/GenBank/DDBJ databases">
        <title>Genome sequencing of Purple Non-Sulfur Bacteria from various extreme environments.</title>
        <authorList>
            <person name="Mayer M."/>
        </authorList>
    </citation>
    <scope>NUCLEOTIDE SEQUENCE [LARGE SCALE GENOMIC DNA]</scope>
    <source>
        <strain evidence="11">DSM 17935</strain>
    </source>
</reference>
<feature type="coiled-coil region" evidence="6">
    <location>
        <begin position="206"/>
        <end position="233"/>
    </location>
</feature>
<evidence type="ECO:0000256" key="6">
    <source>
        <dbReference type="SAM" id="Coils"/>
    </source>
</evidence>
<feature type="domain" description="Polysaccharide chain length determinant N-terminal" evidence="9">
    <location>
        <begin position="14"/>
        <end position="107"/>
    </location>
</feature>
<evidence type="ECO:0000256" key="7">
    <source>
        <dbReference type="SAM" id="MobiDB-lite"/>
    </source>
</evidence>
<dbReference type="InterPro" id="IPR050445">
    <property type="entry name" value="Bact_polysacc_biosynth/exp"/>
</dbReference>
<evidence type="ECO:0000256" key="3">
    <source>
        <dbReference type="ARBA" id="ARBA00022692"/>
    </source>
</evidence>
<comment type="caution">
    <text evidence="10">The sequence shown here is derived from an EMBL/GenBank/DDBJ whole genome shotgun (WGS) entry which is preliminary data.</text>
</comment>
<feature type="transmembrane region" description="Helical" evidence="8">
    <location>
        <begin position="437"/>
        <end position="458"/>
    </location>
</feature>
<dbReference type="InterPro" id="IPR003856">
    <property type="entry name" value="LPS_length_determ_N"/>
</dbReference>
<sequence length="723" mass="78925">MKNVENPYGDDVAIDIRGLAAAIWRAKRWILPATIAVGLVTVLVLSLITPRYLGQSKILIEATKSVLADADEKPQEAERALLDPEGVTSQVQLLISRDLARRVAKKLELAERAEFNPAGKGGGTVFGDIMVLFGLARDPLRVSPEERVLEAYYERLKVYNIENSRVIAVEFSSIDPELAARGANTIVDEYMALQSAAKRSKTVDMAEILEPEIAKLRDEVGEAERRVEDFRSSNDLLIGNNNLTLTQQQLGELTTQLASARSAQSESETKARLVRNLIASNALDSSSDVLNSRLIQRLRERQVTLKAQLAELSTTLLPNHPRIKALKSQIADFNTQVRGEARKVLRGLESDAEIAAERVRSLQASINELKAKTANANTEQVRLRELQRDAEAKSRRLTTLLGRYREADAGRNARTLPVDARVISRATVPPKPYWPKVVPITVIITIAALLVFIGIVVITEFLSGKALRPVPVTSDDEPEAPQAPEAVGGIPEEDLIRWDDSGNLHRVMPSEPAHAAERTRIESAREVWRRIAPGSDGKRHLVVAGAEPGTATRIAAMALSRSASADDNVRVVMLDLSNEIHAGDGITELPLAGLTDLLDRGASFAQVLFRDRRSRAHVVPRGRRPLTEADLIGERFQTVVEALEFTYDAIIIDVGPLTFGRHIAEFLVRADHVVLATSGKTGDPSAAYAYEILSRNGITDISVVSTAEMGDPIVAADLTGAAA</sequence>
<accession>A0ABT3HHU6</accession>
<dbReference type="PANTHER" id="PTHR32309">
    <property type="entry name" value="TYROSINE-PROTEIN KINASE"/>
    <property type="match status" value="1"/>
</dbReference>
<keyword evidence="2" id="KW-1003">Cell membrane</keyword>
<dbReference type="PANTHER" id="PTHR32309:SF13">
    <property type="entry name" value="FERRIC ENTEROBACTIN TRANSPORT PROTEIN FEPE"/>
    <property type="match status" value="1"/>
</dbReference>
<feature type="coiled-coil region" evidence="6">
    <location>
        <begin position="345"/>
        <end position="403"/>
    </location>
</feature>
<evidence type="ECO:0000256" key="4">
    <source>
        <dbReference type="ARBA" id="ARBA00022989"/>
    </source>
</evidence>
<keyword evidence="11" id="KW-1185">Reference proteome</keyword>
<dbReference type="Gene3D" id="3.40.50.300">
    <property type="entry name" value="P-loop containing nucleotide triphosphate hydrolases"/>
    <property type="match status" value="1"/>
</dbReference>
<keyword evidence="3 8" id="KW-0812">Transmembrane</keyword>
<feature type="transmembrane region" description="Helical" evidence="8">
    <location>
        <begin position="29"/>
        <end position="48"/>
    </location>
</feature>
<gene>
    <name evidence="10" type="ORF">M2319_004326</name>
</gene>
<dbReference type="Proteomes" id="UP001209755">
    <property type="component" value="Unassembled WGS sequence"/>
</dbReference>
<protein>
    <submittedName>
        <fullName evidence="10">Uncharacterized protein involved in exopolysaccharide biosynthesis/Mrp family chromosome partitioning ATPase</fullName>
    </submittedName>
</protein>
<proteinExistence type="predicted"/>
<name>A0ABT3HHU6_9HYPH</name>
<dbReference type="RefSeq" id="WP_264603537.1">
    <property type="nucleotide sequence ID" value="NZ_JAOQNS010000016.1"/>
</dbReference>
<keyword evidence="5 8" id="KW-0472">Membrane</keyword>
<evidence type="ECO:0000256" key="8">
    <source>
        <dbReference type="SAM" id="Phobius"/>
    </source>
</evidence>
<evidence type="ECO:0000313" key="11">
    <source>
        <dbReference type="Proteomes" id="UP001209755"/>
    </source>
</evidence>
<evidence type="ECO:0000313" key="10">
    <source>
        <dbReference type="EMBL" id="MCW2309962.1"/>
    </source>
</evidence>
<keyword evidence="6" id="KW-0175">Coiled coil</keyword>
<feature type="region of interest" description="Disordered" evidence="7">
    <location>
        <begin position="471"/>
        <end position="492"/>
    </location>
</feature>
<dbReference type="EMBL" id="JAOQNS010000016">
    <property type="protein sequence ID" value="MCW2309962.1"/>
    <property type="molecule type" value="Genomic_DNA"/>
</dbReference>
<comment type="subcellular location">
    <subcellularLocation>
        <location evidence="1">Cell membrane</location>
        <topology evidence="1">Multi-pass membrane protein</topology>
    </subcellularLocation>
</comment>
<evidence type="ECO:0000256" key="2">
    <source>
        <dbReference type="ARBA" id="ARBA00022475"/>
    </source>
</evidence>
<evidence type="ECO:0000256" key="5">
    <source>
        <dbReference type="ARBA" id="ARBA00023136"/>
    </source>
</evidence>
<dbReference type="SUPFAM" id="SSF52540">
    <property type="entry name" value="P-loop containing nucleoside triphosphate hydrolases"/>
    <property type="match status" value="1"/>
</dbReference>